<dbReference type="Pfam" id="PF20732">
    <property type="entry name" value="NamZ_C"/>
    <property type="match status" value="1"/>
</dbReference>
<evidence type="ECO:0000313" key="5">
    <source>
        <dbReference type="Proteomes" id="UP000198832"/>
    </source>
</evidence>
<reference evidence="4 5" key="1">
    <citation type="submission" date="2016-10" db="EMBL/GenBank/DDBJ databases">
        <authorList>
            <person name="de Groot N.N."/>
        </authorList>
    </citation>
    <scope>NUCLEOTIDE SEQUENCE [LARGE SCALE GENOMIC DNA]</scope>
    <source>
        <strain evidence="4 5">CGMCC 1.7056</strain>
    </source>
</reference>
<dbReference type="Pfam" id="PF07075">
    <property type="entry name" value="NamZ_N"/>
    <property type="match status" value="1"/>
</dbReference>
<dbReference type="PIRSF" id="PIRSF016719">
    <property type="entry name" value="UCP016719"/>
    <property type="match status" value="1"/>
</dbReference>
<keyword evidence="5" id="KW-1185">Reference proteome</keyword>
<sequence length="442" mass="47934">MARSIQRRSLLRTALTTAGAGALVATAPPSFAAGETAVAAGRRAGGGVLTGFDNLALDGYRLVAGQRVGLISNPTGIVKDLRHEVDVMAGDHRVDLVAAFGPEHGFRGSAQAGGSEGSYVDPRAGIPVYDTYGKTAAQIADYFRAADLETVMFDIQDVGARFYTYIWTLYDCMVAASLAGVRFLVLDRPNPISATAAYGPVMHPEYASFVGLKAISQQHGMTVGELAGLFNGEFLPEDPNANGPVDLAVSRVKRWQRSMYGEETGQPWVMPSPNMPRIESAVVYPGTCLFEATNLSEGRGTTRPFELIGAPYVDYRWAEALNERGLSGVAFREAYFAPTSSKHVGTTCGGVQLHVGDRDRFEAIRTAITMIVTARDLYPDDFAWRETTAPFWIDRLTGSDQVRRAIDGGADADEVVAGWQEELAAFRAVRERYLLYPGRRRS</sequence>
<proteinExistence type="predicted"/>
<evidence type="ECO:0000259" key="3">
    <source>
        <dbReference type="Pfam" id="PF20732"/>
    </source>
</evidence>
<keyword evidence="1" id="KW-0732">Signal</keyword>
<dbReference type="InterPro" id="IPR008302">
    <property type="entry name" value="NamZ"/>
</dbReference>
<dbReference type="Proteomes" id="UP000198832">
    <property type="component" value="Unassembled WGS sequence"/>
</dbReference>
<accession>A0A1I1KFL3</accession>
<dbReference type="Gene3D" id="3.90.1150.140">
    <property type="match status" value="1"/>
</dbReference>
<organism evidence="4 5">
    <name type="scientific">Nocardioides terrae</name>
    <dbReference type="NCBI Taxonomy" id="574651"/>
    <lineage>
        <taxon>Bacteria</taxon>
        <taxon>Bacillati</taxon>
        <taxon>Actinomycetota</taxon>
        <taxon>Actinomycetes</taxon>
        <taxon>Propionibacteriales</taxon>
        <taxon>Nocardioidaceae</taxon>
        <taxon>Nocardioides</taxon>
    </lineage>
</organism>
<feature type="domain" description="Peptidoglycan beta-N-acetylmuramidase NamZ N-terminal" evidence="2">
    <location>
        <begin position="68"/>
        <end position="278"/>
    </location>
</feature>
<dbReference type="GO" id="GO:0033922">
    <property type="term" value="F:peptidoglycan beta-N-acetylmuramidase activity"/>
    <property type="evidence" value="ECO:0007669"/>
    <property type="project" value="InterPro"/>
</dbReference>
<dbReference type="AlphaFoldDB" id="A0A1I1KFL3"/>
<dbReference type="STRING" id="574651.SAMN04487968_1088"/>
<evidence type="ECO:0000259" key="2">
    <source>
        <dbReference type="Pfam" id="PF07075"/>
    </source>
</evidence>
<dbReference type="OrthoDB" id="9801061at2"/>
<name>A0A1I1KFL3_9ACTN</name>
<feature type="chain" id="PRO_5011589036" evidence="1">
    <location>
        <begin position="33"/>
        <end position="442"/>
    </location>
</feature>
<dbReference type="EMBL" id="FOLB01000008">
    <property type="protein sequence ID" value="SFC56250.1"/>
    <property type="molecule type" value="Genomic_DNA"/>
</dbReference>
<dbReference type="PROSITE" id="PS51318">
    <property type="entry name" value="TAT"/>
    <property type="match status" value="1"/>
</dbReference>
<feature type="domain" description="Peptidoglycan beta-N-acetylmuramidase NamZ C-terminal" evidence="3">
    <location>
        <begin position="282"/>
        <end position="436"/>
    </location>
</feature>
<dbReference type="InterPro" id="IPR006311">
    <property type="entry name" value="TAT_signal"/>
</dbReference>
<dbReference type="Gene3D" id="3.40.50.12170">
    <property type="entry name" value="Uncharacterised protein PF07075, DUF1343"/>
    <property type="match status" value="1"/>
</dbReference>
<evidence type="ECO:0000313" key="4">
    <source>
        <dbReference type="EMBL" id="SFC56250.1"/>
    </source>
</evidence>
<dbReference type="PANTHER" id="PTHR42915">
    <property type="entry name" value="HYPOTHETICAL 460 KDA PROTEIN IN FEUA-SIGW INTERGENIC REGION [PRECURSOR]"/>
    <property type="match status" value="1"/>
</dbReference>
<feature type="signal peptide" evidence="1">
    <location>
        <begin position="1"/>
        <end position="32"/>
    </location>
</feature>
<gene>
    <name evidence="4" type="ORF">SAMN04487968_1088</name>
</gene>
<protein>
    <submittedName>
        <fullName evidence="4">Uncharacterized conserved protein YbbC, DUF1343 family</fullName>
    </submittedName>
</protein>
<dbReference type="PANTHER" id="PTHR42915:SF1">
    <property type="entry name" value="PEPTIDOGLYCAN BETA-N-ACETYLMURAMIDASE NAMZ"/>
    <property type="match status" value="1"/>
</dbReference>
<dbReference type="RefSeq" id="WP_091123895.1">
    <property type="nucleotide sequence ID" value="NZ_FOLB01000008.1"/>
</dbReference>
<dbReference type="InterPro" id="IPR048503">
    <property type="entry name" value="NamZ_C"/>
</dbReference>
<evidence type="ECO:0000256" key="1">
    <source>
        <dbReference type="SAM" id="SignalP"/>
    </source>
</evidence>
<dbReference type="InterPro" id="IPR048502">
    <property type="entry name" value="NamZ_N"/>
</dbReference>